<name>A0A1U7LVX3_NEOID</name>
<evidence type="ECO:0000256" key="1">
    <source>
        <dbReference type="ARBA" id="ARBA00022490"/>
    </source>
</evidence>
<keyword evidence="4" id="KW-0949">S-adenosyl-L-methionine</keyword>
<dbReference type="GO" id="GO:0016279">
    <property type="term" value="F:protein-lysine N-methyltransferase activity"/>
    <property type="evidence" value="ECO:0007669"/>
    <property type="project" value="EnsemblFungi"/>
</dbReference>
<sequence>MPGTPDISGLSLLFGDPDDYFQPPGPPSFESFTTRSNRTLSLRLLNSHPLWGHRLSNSGKHVADFLEENREDWCRGKRVLELGAGAALPGIIAALNGAQLTVITDYPDIELVENIRYNVEKNIDDPRGKVIVEGYLWGNSPESFLPGEKFDVLILSDLVFNHSEHAKLISTCKKTLCREGKILVSFIHHRPYKQAEDLRFLVLAEEGGFEVEKIYESKMTPMFEEDRGDWDVRATVHGYVFTWKK</sequence>
<keyword evidence="2 5" id="KW-0489">Methyltransferase</keyword>
<evidence type="ECO:0000313" key="5">
    <source>
        <dbReference type="EMBL" id="OLL26661.1"/>
    </source>
</evidence>
<proteinExistence type="predicted"/>
<dbReference type="GO" id="GO:0032259">
    <property type="term" value="P:methylation"/>
    <property type="evidence" value="ECO:0007669"/>
    <property type="project" value="UniProtKB-KW"/>
</dbReference>
<dbReference type="PANTHER" id="PTHR14614">
    <property type="entry name" value="HEPATOCELLULAR CARCINOMA-ASSOCIATED ANTIGEN"/>
    <property type="match status" value="1"/>
</dbReference>
<evidence type="ECO:0000256" key="4">
    <source>
        <dbReference type="ARBA" id="ARBA00022691"/>
    </source>
</evidence>
<dbReference type="GO" id="GO:0071885">
    <property type="term" value="F:N-terminal protein N-methyltransferase activity"/>
    <property type="evidence" value="ECO:0007669"/>
    <property type="project" value="EnsemblFungi"/>
</dbReference>
<dbReference type="PROSITE" id="PS51560">
    <property type="entry name" value="SAM_MT_NNT1"/>
    <property type="match status" value="1"/>
</dbReference>
<accession>A0A1U7LVX3</accession>
<evidence type="ECO:0000256" key="2">
    <source>
        <dbReference type="ARBA" id="ARBA00022603"/>
    </source>
</evidence>
<evidence type="ECO:0000313" key="6">
    <source>
        <dbReference type="Proteomes" id="UP000186594"/>
    </source>
</evidence>
<dbReference type="STRING" id="1198029.A0A1U7LVX3"/>
<protein>
    <submittedName>
        <fullName evidence="5">Protein N-methyltransferase nnt1</fullName>
    </submittedName>
</protein>
<dbReference type="InterPro" id="IPR029063">
    <property type="entry name" value="SAM-dependent_MTases_sf"/>
</dbReference>
<dbReference type="GO" id="GO:0000183">
    <property type="term" value="P:rDNA heterochromatin formation"/>
    <property type="evidence" value="ECO:0007669"/>
    <property type="project" value="EnsemblFungi"/>
</dbReference>
<evidence type="ECO:0000256" key="3">
    <source>
        <dbReference type="ARBA" id="ARBA00022679"/>
    </source>
</evidence>
<keyword evidence="1" id="KW-0963">Cytoplasm</keyword>
<comment type="caution">
    <text evidence="5">The sequence shown here is derived from an EMBL/GenBank/DDBJ whole genome shotgun (WGS) entry which is preliminary data.</text>
</comment>
<dbReference type="OMA" id="SEYPLEW"/>
<reference evidence="5 6" key="1">
    <citation type="submission" date="2016-04" db="EMBL/GenBank/DDBJ databases">
        <title>Evolutionary innovation and constraint leading to complex multicellularity in the Ascomycota.</title>
        <authorList>
            <person name="Cisse O."/>
            <person name="Nguyen A."/>
            <person name="Hewitt D.A."/>
            <person name="Jedd G."/>
            <person name="Stajich J.E."/>
        </authorList>
    </citation>
    <scope>NUCLEOTIDE SEQUENCE [LARGE SCALE GENOMIC DNA]</scope>
    <source>
        <strain evidence="5 6">DAH-3</strain>
    </source>
</reference>
<dbReference type="InterPro" id="IPR025784">
    <property type="entry name" value="EFM7"/>
</dbReference>
<dbReference type="InterPro" id="IPR019410">
    <property type="entry name" value="Methyltransf_16"/>
</dbReference>
<dbReference type="GO" id="GO:0005737">
    <property type="term" value="C:cytoplasm"/>
    <property type="evidence" value="ECO:0007669"/>
    <property type="project" value="TreeGrafter"/>
</dbReference>
<dbReference type="Pfam" id="PF10294">
    <property type="entry name" value="Methyltransf_16"/>
    <property type="match status" value="1"/>
</dbReference>
<gene>
    <name evidence="5" type="ORF">NEOLI_002457</name>
</gene>
<dbReference type="Gene3D" id="3.40.50.150">
    <property type="entry name" value="Vaccinia Virus protein VP39"/>
    <property type="match status" value="1"/>
</dbReference>
<keyword evidence="6" id="KW-1185">Reference proteome</keyword>
<dbReference type="PANTHER" id="PTHR14614:SF10">
    <property type="entry name" value="PROTEIN N-TERMINAL AND LYSINE N-METHYLTRANSFERASE EFM7"/>
    <property type="match status" value="1"/>
</dbReference>
<dbReference type="OrthoDB" id="46564at2759"/>
<dbReference type="Proteomes" id="UP000186594">
    <property type="component" value="Unassembled WGS sequence"/>
</dbReference>
<dbReference type="CDD" id="cd02440">
    <property type="entry name" value="AdoMet_MTases"/>
    <property type="match status" value="1"/>
</dbReference>
<organism evidence="5 6">
    <name type="scientific">Neolecta irregularis (strain DAH-3)</name>
    <dbReference type="NCBI Taxonomy" id="1198029"/>
    <lineage>
        <taxon>Eukaryota</taxon>
        <taxon>Fungi</taxon>
        <taxon>Dikarya</taxon>
        <taxon>Ascomycota</taxon>
        <taxon>Taphrinomycotina</taxon>
        <taxon>Neolectales</taxon>
        <taxon>Neolectaceae</taxon>
        <taxon>Neolecta</taxon>
    </lineage>
</organism>
<dbReference type="AlphaFoldDB" id="A0A1U7LVX3"/>
<dbReference type="SUPFAM" id="SSF53335">
    <property type="entry name" value="S-adenosyl-L-methionine-dependent methyltransferases"/>
    <property type="match status" value="1"/>
</dbReference>
<dbReference type="EMBL" id="LXFE01000156">
    <property type="protein sequence ID" value="OLL26661.1"/>
    <property type="molecule type" value="Genomic_DNA"/>
</dbReference>
<keyword evidence="3 5" id="KW-0808">Transferase</keyword>